<name>A0A7R9MN47_9ACAR</name>
<dbReference type="AlphaFoldDB" id="A0A7R9MN47"/>
<dbReference type="CDD" id="cd04658">
    <property type="entry name" value="Piwi_piwi-like_Euk"/>
    <property type="match status" value="1"/>
</dbReference>
<dbReference type="EMBL" id="OC947044">
    <property type="protein sequence ID" value="CAD7663377.1"/>
    <property type="molecule type" value="Genomic_DNA"/>
</dbReference>
<feature type="non-terminal residue" evidence="2">
    <location>
        <position position="1"/>
    </location>
</feature>
<dbReference type="InterPro" id="IPR012337">
    <property type="entry name" value="RNaseH-like_sf"/>
</dbReference>
<feature type="domain" description="Piwi" evidence="1">
    <location>
        <begin position="146"/>
        <end position="372"/>
    </location>
</feature>
<gene>
    <name evidence="2" type="ORF">ONB1V03_LOCUS19936</name>
</gene>
<protein>
    <recommendedName>
        <fullName evidence="1">Piwi domain-containing protein</fullName>
    </recommendedName>
</protein>
<sequence length="372" mass="42492">PADRARNLKQFIQKVTSNEKVIEEQQRWQLEFDKNLVRVKGRVLPCERIIMQGDTPDTGAQFEQKSGDFGRQIRSKRLFKGLSVNKWHIIYTKRDEGLLQEFLNGLKKVSTPLGVNLLRPSQECLPDDRIGTFVRACQQTVAPMELVVCIVPNNNKERYDAIKKIHYCENPMSSQVVVGKTLTKKQGLLSVCTKVVIQMATKLGAEPWVLKIPPKSIMIVGYDTYHDSSQKGRSVGAFVCSMNEHMSSWFSRVAYHDTSEEMSANFAINIQEGIKRYFEVNRQFPKRVLIYRDGVGDGMIQHVFEYELKAVQSGLKKMYPEGEIPQLAFVIVTKRVNARFFTQEGNTPPDNPIPGTIVDTTVTRACRYDFYL</sequence>
<dbReference type="SUPFAM" id="SSF53098">
    <property type="entry name" value="Ribonuclease H-like"/>
    <property type="match status" value="1"/>
</dbReference>
<dbReference type="Gene3D" id="3.30.420.10">
    <property type="entry name" value="Ribonuclease H-like superfamily/Ribonuclease H"/>
    <property type="match status" value="1"/>
</dbReference>
<dbReference type="PROSITE" id="PS50822">
    <property type="entry name" value="PIWI"/>
    <property type="match status" value="1"/>
</dbReference>
<dbReference type="OrthoDB" id="445936at2759"/>
<dbReference type="InterPro" id="IPR003165">
    <property type="entry name" value="Piwi"/>
</dbReference>
<dbReference type="EMBL" id="CAJPVJ010032219">
    <property type="protein sequence ID" value="CAG2180514.1"/>
    <property type="molecule type" value="Genomic_DNA"/>
</dbReference>
<keyword evidence="3" id="KW-1185">Reference proteome</keyword>
<organism evidence="2">
    <name type="scientific">Oppiella nova</name>
    <dbReference type="NCBI Taxonomy" id="334625"/>
    <lineage>
        <taxon>Eukaryota</taxon>
        <taxon>Metazoa</taxon>
        <taxon>Ecdysozoa</taxon>
        <taxon>Arthropoda</taxon>
        <taxon>Chelicerata</taxon>
        <taxon>Arachnida</taxon>
        <taxon>Acari</taxon>
        <taxon>Acariformes</taxon>
        <taxon>Sarcoptiformes</taxon>
        <taxon>Oribatida</taxon>
        <taxon>Brachypylina</taxon>
        <taxon>Oppioidea</taxon>
        <taxon>Oppiidae</taxon>
        <taxon>Oppiella</taxon>
    </lineage>
</organism>
<evidence type="ECO:0000259" key="1">
    <source>
        <dbReference type="PROSITE" id="PS50822"/>
    </source>
</evidence>
<reference evidence="2" key="1">
    <citation type="submission" date="2020-11" db="EMBL/GenBank/DDBJ databases">
        <authorList>
            <person name="Tran Van P."/>
        </authorList>
    </citation>
    <scope>NUCLEOTIDE SEQUENCE</scope>
</reference>
<dbReference type="Pfam" id="PF02171">
    <property type="entry name" value="Piwi"/>
    <property type="match status" value="1"/>
</dbReference>
<evidence type="ECO:0000313" key="2">
    <source>
        <dbReference type="EMBL" id="CAD7663377.1"/>
    </source>
</evidence>
<dbReference type="SMART" id="SM00950">
    <property type="entry name" value="Piwi"/>
    <property type="match status" value="1"/>
</dbReference>
<dbReference type="GO" id="GO:0003676">
    <property type="term" value="F:nucleic acid binding"/>
    <property type="evidence" value="ECO:0007669"/>
    <property type="project" value="InterPro"/>
</dbReference>
<accession>A0A7R9MN47</accession>
<proteinExistence type="predicted"/>
<evidence type="ECO:0000313" key="3">
    <source>
        <dbReference type="Proteomes" id="UP000728032"/>
    </source>
</evidence>
<feature type="non-terminal residue" evidence="2">
    <location>
        <position position="372"/>
    </location>
</feature>
<dbReference type="Gene3D" id="3.40.50.2300">
    <property type="match status" value="1"/>
</dbReference>
<dbReference type="Proteomes" id="UP000728032">
    <property type="component" value="Unassembled WGS sequence"/>
</dbReference>
<dbReference type="PANTHER" id="PTHR22891">
    <property type="entry name" value="EUKARYOTIC TRANSLATION INITIATION FACTOR 2C"/>
    <property type="match status" value="1"/>
</dbReference>
<dbReference type="InterPro" id="IPR036397">
    <property type="entry name" value="RNaseH_sf"/>
</dbReference>